<dbReference type="InterPro" id="IPR032508">
    <property type="entry name" value="FecR_C"/>
</dbReference>
<reference evidence="5" key="1">
    <citation type="submission" date="2018-11" db="EMBL/GenBank/DDBJ databases">
        <title>Chitinophaga lutea sp.nov., isolate from arsenic contaminated soil.</title>
        <authorList>
            <person name="Zong Y."/>
        </authorList>
    </citation>
    <scope>NUCLEOTIDE SEQUENCE [LARGE SCALE GENOMIC DNA]</scope>
    <source>
        <strain evidence="5">YLT18</strain>
    </source>
</reference>
<evidence type="ECO:0000259" key="3">
    <source>
        <dbReference type="Pfam" id="PF16344"/>
    </source>
</evidence>
<dbReference type="Proteomes" id="UP000279089">
    <property type="component" value="Unassembled WGS sequence"/>
</dbReference>
<dbReference type="Pfam" id="PF04773">
    <property type="entry name" value="FecR"/>
    <property type="match status" value="1"/>
</dbReference>
<protein>
    <submittedName>
        <fullName evidence="4">DUF4974 domain-containing protein</fullName>
    </submittedName>
</protein>
<dbReference type="PIRSF" id="PIRSF018266">
    <property type="entry name" value="FecR"/>
    <property type="match status" value="1"/>
</dbReference>
<evidence type="ECO:0000259" key="2">
    <source>
        <dbReference type="Pfam" id="PF04773"/>
    </source>
</evidence>
<organism evidence="4 5">
    <name type="scientific">Chitinophaga barathri</name>
    <dbReference type="NCBI Taxonomy" id="1647451"/>
    <lineage>
        <taxon>Bacteria</taxon>
        <taxon>Pseudomonadati</taxon>
        <taxon>Bacteroidota</taxon>
        <taxon>Chitinophagia</taxon>
        <taxon>Chitinophagales</taxon>
        <taxon>Chitinophagaceae</taxon>
        <taxon>Chitinophaga</taxon>
    </lineage>
</organism>
<feature type="domain" description="Protein FecR C-terminal" evidence="3">
    <location>
        <begin position="262"/>
        <end position="330"/>
    </location>
</feature>
<dbReference type="EMBL" id="RMBX01000017">
    <property type="protein sequence ID" value="RPD38179.1"/>
    <property type="molecule type" value="Genomic_DNA"/>
</dbReference>
<sequence>MRVIGMDTQLIRSYLKQMAAGGLDRQQEEWLLQTLGTATEDELLEIYPEAEWQETVPAPVSQRELDRVYTKVTGKRHTPVLHIYIWRAACAAVALLLTGSLYWAYEKQRPATETVNDLARWNTYSTSEGENRVITLADESRIYLNGATTLQIPEQFDKDGRRIRLVKGEAFVVVAHDPTKPFSVEMDAVRVNVLGTSFNMRSYPEEHIATVAVQSGKVAMQLTGTPHELILTPGTMGTFEKKGRLLSMRENRSKHDGWIRKEFYFDDVPLRDVLRRLHYAYGFEFRTDDEHLLDRPVKATFKHMKVNEIVRVLGKMGQFRYTVKDSVVYIRSSQK</sequence>
<dbReference type="PANTHER" id="PTHR30273">
    <property type="entry name" value="PERIPLASMIC SIGNAL SENSOR AND SIGMA FACTOR ACTIVATOR FECR-RELATED"/>
    <property type="match status" value="1"/>
</dbReference>
<feature type="transmembrane region" description="Helical" evidence="1">
    <location>
        <begin position="84"/>
        <end position="105"/>
    </location>
</feature>
<evidence type="ECO:0000256" key="1">
    <source>
        <dbReference type="SAM" id="Phobius"/>
    </source>
</evidence>
<feature type="domain" description="FecR protein" evidence="2">
    <location>
        <begin position="123"/>
        <end position="218"/>
    </location>
</feature>
<name>A0A3N4MEN7_9BACT</name>
<dbReference type="InterPro" id="IPR012373">
    <property type="entry name" value="Ferrdict_sens_TM"/>
</dbReference>
<dbReference type="PANTHER" id="PTHR30273:SF2">
    <property type="entry name" value="PROTEIN FECR"/>
    <property type="match status" value="1"/>
</dbReference>
<dbReference type="InterPro" id="IPR006860">
    <property type="entry name" value="FecR"/>
</dbReference>
<evidence type="ECO:0000313" key="4">
    <source>
        <dbReference type="EMBL" id="RPD38179.1"/>
    </source>
</evidence>
<comment type="caution">
    <text evidence="4">The sequence shown here is derived from an EMBL/GenBank/DDBJ whole genome shotgun (WGS) entry which is preliminary data.</text>
</comment>
<dbReference type="Gene3D" id="2.60.120.1440">
    <property type="match status" value="1"/>
</dbReference>
<evidence type="ECO:0000313" key="5">
    <source>
        <dbReference type="Proteomes" id="UP000279089"/>
    </source>
</evidence>
<dbReference type="Pfam" id="PF16344">
    <property type="entry name" value="FecR_C"/>
    <property type="match status" value="1"/>
</dbReference>
<dbReference type="Gene3D" id="3.55.50.30">
    <property type="match status" value="1"/>
</dbReference>
<keyword evidence="1" id="KW-0812">Transmembrane</keyword>
<dbReference type="OrthoDB" id="1097132at2"/>
<proteinExistence type="predicted"/>
<accession>A0A3N4MEN7</accession>
<keyword evidence="5" id="KW-1185">Reference proteome</keyword>
<gene>
    <name evidence="4" type="ORF">EG028_26325</name>
</gene>
<keyword evidence="1" id="KW-1133">Transmembrane helix</keyword>
<dbReference type="AlphaFoldDB" id="A0A3N4MEN7"/>
<keyword evidence="1" id="KW-0472">Membrane</keyword>
<dbReference type="GO" id="GO:0016989">
    <property type="term" value="F:sigma factor antagonist activity"/>
    <property type="evidence" value="ECO:0007669"/>
    <property type="project" value="TreeGrafter"/>
</dbReference>